<evidence type="ECO:0000313" key="4">
    <source>
        <dbReference type="Proteomes" id="UP000599523"/>
    </source>
</evidence>
<evidence type="ECO:0000259" key="2">
    <source>
        <dbReference type="Pfam" id="PF00582"/>
    </source>
</evidence>
<keyword evidence="4" id="KW-1185">Reference proteome</keyword>
<reference evidence="3" key="1">
    <citation type="submission" date="2019-12" db="EMBL/GenBank/DDBJ databases">
        <title>Comparative genomics gives insights into the taxonomy of the Azoarcus-Aromatoleum group and reveals separate origins of nif in the plant-associated Azoarcus and non-plant-associated Aromatoleum sub-groups.</title>
        <authorList>
            <person name="Lafos M."/>
            <person name="Maluk M."/>
            <person name="Batista M."/>
            <person name="Junghare M."/>
            <person name="Carmona M."/>
            <person name="Faoro H."/>
            <person name="Cruz L.M."/>
            <person name="Battistoni F."/>
            <person name="De Souza E."/>
            <person name="Pedrosa F."/>
            <person name="Chen W.-M."/>
            <person name="Poole P.S."/>
            <person name="Dixon R.A."/>
            <person name="James E.K."/>
        </authorList>
    </citation>
    <scope>NUCLEOTIDE SEQUENCE</scope>
    <source>
        <strain evidence="3">NSC3</strain>
    </source>
</reference>
<dbReference type="CDD" id="cd00293">
    <property type="entry name" value="USP-like"/>
    <property type="match status" value="2"/>
</dbReference>
<sequence>MFGHIVVAVDFSPAWETIARVLPSLRDWGCKRLTLVHVLAARYGQVPPETHREQYDARLNGYRDSLSQAGFSVGTVVEAGEPARTLADVAERAGADVILAGSHGHSAIRELFLGSTVLNLARLTRIPMLLWPTNAVLPPIGGLRTVVLGTDCSQAAAAAENRFVALVAAGAKGVAVCAIERGELAEREREQSCARDHIQKLTNRCRGEVSFRMEAGLAAQVILRIAHDARADLLIVGKRGHNRLHELLLGSTAEAVCRGSALPVLLVPT</sequence>
<dbReference type="Gene3D" id="3.40.50.620">
    <property type="entry name" value="HUPs"/>
    <property type="match status" value="2"/>
</dbReference>
<dbReference type="InterPro" id="IPR006016">
    <property type="entry name" value="UspA"/>
</dbReference>
<name>A0A972FF37_9RHOO</name>
<dbReference type="RefSeq" id="WP_168989084.1">
    <property type="nucleotide sequence ID" value="NZ_CAWPHM010000020.1"/>
</dbReference>
<accession>A0A972FF37</accession>
<gene>
    <name evidence="3" type="ORF">GPA21_15755</name>
</gene>
<dbReference type="SUPFAM" id="SSF52402">
    <property type="entry name" value="Adenine nucleotide alpha hydrolases-like"/>
    <property type="match status" value="2"/>
</dbReference>
<dbReference type="EMBL" id="WTVM01000118">
    <property type="protein sequence ID" value="NMG04413.1"/>
    <property type="molecule type" value="Genomic_DNA"/>
</dbReference>
<dbReference type="Proteomes" id="UP000599523">
    <property type="component" value="Unassembled WGS sequence"/>
</dbReference>
<dbReference type="AlphaFoldDB" id="A0A972FF37"/>
<comment type="similarity">
    <text evidence="1">Belongs to the universal stress protein A family.</text>
</comment>
<feature type="domain" description="UspA" evidence="2">
    <location>
        <begin position="144"/>
        <end position="268"/>
    </location>
</feature>
<dbReference type="Pfam" id="PF00582">
    <property type="entry name" value="Usp"/>
    <property type="match status" value="2"/>
</dbReference>
<organism evidence="3 4">
    <name type="scientific">Azoarcus taiwanensis</name>
    <dbReference type="NCBI Taxonomy" id="666964"/>
    <lineage>
        <taxon>Bacteria</taxon>
        <taxon>Pseudomonadati</taxon>
        <taxon>Pseudomonadota</taxon>
        <taxon>Betaproteobacteria</taxon>
        <taxon>Rhodocyclales</taxon>
        <taxon>Zoogloeaceae</taxon>
        <taxon>Azoarcus</taxon>
    </lineage>
</organism>
<protein>
    <submittedName>
        <fullName evidence="3">Universal stress protein</fullName>
    </submittedName>
</protein>
<feature type="domain" description="UspA" evidence="2">
    <location>
        <begin position="1"/>
        <end position="130"/>
    </location>
</feature>
<dbReference type="InterPro" id="IPR006015">
    <property type="entry name" value="Universal_stress_UspA"/>
</dbReference>
<evidence type="ECO:0000313" key="3">
    <source>
        <dbReference type="EMBL" id="NMG04413.1"/>
    </source>
</evidence>
<comment type="caution">
    <text evidence="3">The sequence shown here is derived from an EMBL/GenBank/DDBJ whole genome shotgun (WGS) entry which is preliminary data.</text>
</comment>
<dbReference type="InterPro" id="IPR014729">
    <property type="entry name" value="Rossmann-like_a/b/a_fold"/>
</dbReference>
<dbReference type="PANTHER" id="PTHR46268">
    <property type="entry name" value="STRESS RESPONSE PROTEIN NHAX"/>
    <property type="match status" value="1"/>
</dbReference>
<evidence type="ECO:0000256" key="1">
    <source>
        <dbReference type="ARBA" id="ARBA00008791"/>
    </source>
</evidence>
<dbReference type="PANTHER" id="PTHR46268:SF6">
    <property type="entry name" value="UNIVERSAL STRESS PROTEIN UP12"/>
    <property type="match status" value="1"/>
</dbReference>
<dbReference type="PRINTS" id="PR01438">
    <property type="entry name" value="UNVRSLSTRESS"/>
</dbReference>
<proteinExistence type="inferred from homology"/>